<protein>
    <submittedName>
        <fullName evidence="2">Uncharacterized protein</fullName>
    </submittedName>
</protein>
<dbReference type="EMBL" id="PDZR01000019">
    <property type="protein sequence ID" value="PNG25142.1"/>
    <property type="molecule type" value="Genomic_DNA"/>
</dbReference>
<sequence length="90" mass="10323">MIHSAAALLRRCYGREMNKAELLDRLSGVLDALAQSEELVANQRHIVHLFERQRQNAIQAKEMLDQFEEILAAQIAKRDRLLKELSELPG</sequence>
<accession>A0A2J7TEE2</accession>
<evidence type="ECO:0000313" key="3">
    <source>
        <dbReference type="Proteomes" id="UP000236286"/>
    </source>
</evidence>
<gene>
    <name evidence="2" type="ORF">CR492_15165</name>
</gene>
<dbReference type="Proteomes" id="UP000236286">
    <property type="component" value="Unassembled WGS sequence"/>
</dbReference>
<evidence type="ECO:0000256" key="1">
    <source>
        <dbReference type="SAM" id="Coils"/>
    </source>
</evidence>
<dbReference type="AlphaFoldDB" id="A0A2J7TEE2"/>
<feature type="coiled-coil region" evidence="1">
    <location>
        <begin position="50"/>
        <end position="84"/>
    </location>
</feature>
<organism evidence="2 3">
    <name type="scientific">Methylocella silvestris</name>
    <dbReference type="NCBI Taxonomy" id="199596"/>
    <lineage>
        <taxon>Bacteria</taxon>
        <taxon>Pseudomonadati</taxon>
        <taxon>Pseudomonadota</taxon>
        <taxon>Alphaproteobacteria</taxon>
        <taxon>Hyphomicrobiales</taxon>
        <taxon>Beijerinckiaceae</taxon>
        <taxon>Methylocella</taxon>
    </lineage>
</organism>
<reference evidence="2 3" key="1">
    <citation type="submission" date="2017-10" db="EMBL/GenBank/DDBJ databases">
        <title>Genome announcement of Methylocella silvestris TVC from permafrost.</title>
        <authorList>
            <person name="Wang J."/>
            <person name="Geng K."/>
            <person name="Ul-Haque F."/>
            <person name="Crombie A.T."/>
            <person name="Street L.E."/>
            <person name="Wookey P.A."/>
            <person name="Murrell J.C."/>
            <person name="Pratscher J."/>
        </authorList>
    </citation>
    <scope>NUCLEOTIDE SEQUENCE [LARGE SCALE GENOMIC DNA]</scope>
    <source>
        <strain evidence="2 3">TVC</strain>
    </source>
</reference>
<name>A0A2J7TEE2_METSI</name>
<keyword evidence="1" id="KW-0175">Coiled coil</keyword>
<comment type="caution">
    <text evidence="2">The sequence shown here is derived from an EMBL/GenBank/DDBJ whole genome shotgun (WGS) entry which is preliminary data.</text>
</comment>
<proteinExistence type="predicted"/>
<evidence type="ECO:0000313" key="2">
    <source>
        <dbReference type="EMBL" id="PNG25142.1"/>
    </source>
</evidence>